<dbReference type="InterPro" id="IPR002938">
    <property type="entry name" value="FAD-bd"/>
</dbReference>
<dbReference type="Pfam" id="PF01494">
    <property type="entry name" value="FAD_binding_3"/>
    <property type="match status" value="1"/>
</dbReference>
<gene>
    <name evidence="3" type="ORF">KO481_04970</name>
</gene>
<dbReference type="InterPro" id="IPR050407">
    <property type="entry name" value="Geranylgeranyl_reductase"/>
</dbReference>
<dbReference type="InterPro" id="IPR011777">
    <property type="entry name" value="Geranylgeranyl_Rdtase_fam"/>
</dbReference>
<dbReference type="EMBL" id="JAHKNI010000001">
    <property type="protein sequence ID" value="MBU3060878.1"/>
    <property type="molecule type" value="Genomic_DNA"/>
</dbReference>
<keyword evidence="4" id="KW-1185">Reference proteome</keyword>
<feature type="domain" description="FAD-binding" evidence="2">
    <location>
        <begin position="42"/>
        <end position="354"/>
    </location>
</feature>
<proteinExistence type="predicted"/>
<evidence type="ECO:0000313" key="4">
    <source>
        <dbReference type="Proteomes" id="UP000733379"/>
    </source>
</evidence>
<name>A0ABS6ASK8_9NOCA</name>
<dbReference type="Proteomes" id="UP000733379">
    <property type="component" value="Unassembled WGS sequence"/>
</dbReference>
<dbReference type="SUPFAM" id="SSF51905">
    <property type="entry name" value="FAD/NAD(P)-binding domain"/>
    <property type="match status" value="1"/>
</dbReference>
<dbReference type="Gene3D" id="3.50.50.60">
    <property type="entry name" value="FAD/NAD(P)-binding domain"/>
    <property type="match status" value="1"/>
</dbReference>
<dbReference type="PANTHER" id="PTHR42685:SF22">
    <property type="entry name" value="CONDITIONED MEDIUM FACTOR RECEPTOR 1"/>
    <property type="match status" value="1"/>
</dbReference>
<reference evidence="3 4" key="1">
    <citation type="submission" date="2021-06" db="EMBL/GenBank/DDBJ databases">
        <title>Actinomycetes sequencing.</title>
        <authorList>
            <person name="Shan Q."/>
        </authorList>
    </citation>
    <scope>NUCLEOTIDE SEQUENCE [LARGE SCALE GENOMIC DNA]</scope>
    <source>
        <strain evidence="3 4">NEAU-G5</strain>
    </source>
</reference>
<sequence length="445" mass="47317">MGSPDASPLPPEHAGDVREAPSDAAASPDAPGRGARRPPAHADVLIVGAGPAGSAAAAWAAKSGRDVLLTDAAVFPRDKTCGDGLTPRATAEMEHLGLGEWLRAHTVNRGLRMAGFGREALLPWPGGSFPAYGSAVPRMELDDKLRETAVKWGARMAEGTRVVDVARDGDRVTGVSVKTGDGVHEITCRTLIVADGVRSPVGKLLGRTWHRRYAYGVAARAYMTSARSDDEWITSHLELRDAEGTLVPGYGWVFPLGNGEVNIGVGSLATEARPSHISLKPLLQHYISQRSAEWEFQGSARAVASALLPMGGAVSNVAGRNWALVGDAAGCVNPLNGEGIDYGLEGGHLLAALLDEPDLTTLWPDLLRARYGRTFSVARRIAGMATHPRMVPTGGPPMMRSKLLQHTAVRVMGNLVTEEDADLTARLWRAAGRTSMRFDELVPFS</sequence>
<comment type="caution">
    <text evidence="3">The sequence shown here is derived from an EMBL/GenBank/DDBJ whole genome shotgun (WGS) entry which is preliminary data.</text>
</comment>
<evidence type="ECO:0000259" key="2">
    <source>
        <dbReference type="Pfam" id="PF01494"/>
    </source>
</evidence>
<feature type="region of interest" description="Disordered" evidence="1">
    <location>
        <begin position="1"/>
        <end position="38"/>
    </location>
</feature>
<evidence type="ECO:0000256" key="1">
    <source>
        <dbReference type="SAM" id="MobiDB-lite"/>
    </source>
</evidence>
<dbReference type="PANTHER" id="PTHR42685">
    <property type="entry name" value="GERANYLGERANYL DIPHOSPHATE REDUCTASE"/>
    <property type="match status" value="1"/>
</dbReference>
<dbReference type="InterPro" id="IPR036188">
    <property type="entry name" value="FAD/NAD-bd_sf"/>
</dbReference>
<organism evidence="3 4">
    <name type="scientific">Nocardia albiluteola</name>
    <dbReference type="NCBI Taxonomy" id="2842303"/>
    <lineage>
        <taxon>Bacteria</taxon>
        <taxon>Bacillati</taxon>
        <taxon>Actinomycetota</taxon>
        <taxon>Actinomycetes</taxon>
        <taxon>Mycobacteriales</taxon>
        <taxon>Nocardiaceae</taxon>
        <taxon>Nocardia</taxon>
    </lineage>
</organism>
<feature type="compositionally biased region" description="Low complexity" evidence="1">
    <location>
        <begin position="22"/>
        <end position="33"/>
    </location>
</feature>
<dbReference type="NCBIfam" id="TIGR02032">
    <property type="entry name" value="GG-red-SF"/>
    <property type="match status" value="1"/>
</dbReference>
<evidence type="ECO:0000313" key="3">
    <source>
        <dbReference type="EMBL" id="MBU3060878.1"/>
    </source>
</evidence>
<dbReference type="PRINTS" id="PR00420">
    <property type="entry name" value="RNGMNOXGNASE"/>
</dbReference>
<dbReference type="RefSeq" id="WP_215915667.1">
    <property type="nucleotide sequence ID" value="NZ_JAHKNI010000001.1"/>
</dbReference>
<accession>A0ABS6ASK8</accession>
<protein>
    <submittedName>
        <fullName evidence="3">Geranylgeranyl reductase family protein</fullName>
    </submittedName>
</protein>